<dbReference type="GeneID" id="129925632"/>
<feature type="compositionally biased region" description="Polar residues" evidence="1">
    <location>
        <begin position="124"/>
        <end position="143"/>
    </location>
</feature>
<feature type="region of interest" description="Disordered" evidence="1">
    <location>
        <begin position="157"/>
        <end position="201"/>
    </location>
</feature>
<reference evidence="3" key="1">
    <citation type="submission" date="2025-08" db="UniProtKB">
        <authorList>
            <consortium name="RefSeq"/>
        </authorList>
    </citation>
    <scope>IDENTIFICATION</scope>
</reference>
<accession>A0A9W3A227</accession>
<protein>
    <submittedName>
        <fullName evidence="3">Uncharacterized protein LOC129925632</fullName>
    </submittedName>
</protein>
<feature type="region of interest" description="Disordered" evidence="1">
    <location>
        <begin position="116"/>
        <end position="143"/>
    </location>
</feature>
<feature type="compositionally biased region" description="Polar residues" evidence="1">
    <location>
        <begin position="255"/>
        <end position="265"/>
    </location>
</feature>
<dbReference type="OrthoDB" id="10643773at2759"/>
<feature type="region of interest" description="Disordered" evidence="1">
    <location>
        <begin position="215"/>
        <end position="265"/>
    </location>
</feature>
<organism evidence="2 3">
    <name type="scientific">Biomphalaria glabrata</name>
    <name type="common">Bloodfluke planorb</name>
    <name type="synonym">Freshwater snail</name>
    <dbReference type="NCBI Taxonomy" id="6526"/>
    <lineage>
        <taxon>Eukaryota</taxon>
        <taxon>Metazoa</taxon>
        <taxon>Spiralia</taxon>
        <taxon>Lophotrochozoa</taxon>
        <taxon>Mollusca</taxon>
        <taxon>Gastropoda</taxon>
        <taxon>Heterobranchia</taxon>
        <taxon>Euthyneura</taxon>
        <taxon>Panpulmonata</taxon>
        <taxon>Hygrophila</taxon>
        <taxon>Lymnaeoidea</taxon>
        <taxon>Planorbidae</taxon>
        <taxon>Biomphalaria</taxon>
    </lineage>
</organism>
<keyword evidence="2" id="KW-1185">Reference proteome</keyword>
<name>A0A9W3A227_BIOGL</name>
<feature type="compositionally biased region" description="Low complexity" evidence="1">
    <location>
        <begin position="157"/>
        <end position="179"/>
    </location>
</feature>
<gene>
    <name evidence="3" type="primary">LOC129925632</name>
</gene>
<dbReference type="RefSeq" id="XP_055881275.1">
    <property type="nucleotide sequence ID" value="XM_056025300.1"/>
</dbReference>
<evidence type="ECO:0000313" key="3">
    <source>
        <dbReference type="RefSeq" id="XP_055881275.1"/>
    </source>
</evidence>
<feature type="compositionally biased region" description="Polar residues" evidence="1">
    <location>
        <begin position="81"/>
        <end position="96"/>
    </location>
</feature>
<sequence>MPVYGLPPALESSLNSLAGVRPPTSWRVSGHGNDTTVVLRWTECSSPSSDKTIHYDIDHNPKDRLPDSDWQQFQRNTAPQGAFTINGSTHSATSTKMETDSFRVRYSKTLPRRRHRISPVPMIITSSTSLNPKVPQNTNPSTVSAYNDVVDRTSVISADSSSSVDSSGNSSRCSSACRSGDNHSSTTIDISPEDSSHESQMRNGIRAYLNQEIEIDRADENRQNTPSGSREKLGSDSRHISSDEDSQIAKDQSHENTQNSTRSSPQLICYSENHNLISESNHIKSPKDILYEDSVPAAKAQSVINTQSPRAFESVGSLAETSQSHIISDTNGIEELHGNVGTEAEIPSFDLDMVCSNDEENRDMSGSKFVDQFWDGYDPNNDTEDLVNVEIEAESPPDSISDEM</sequence>
<evidence type="ECO:0000256" key="1">
    <source>
        <dbReference type="SAM" id="MobiDB-lite"/>
    </source>
</evidence>
<proteinExistence type="predicted"/>
<feature type="region of interest" description="Disordered" evidence="1">
    <location>
        <begin position="81"/>
        <end position="100"/>
    </location>
</feature>
<dbReference type="AlphaFoldDB" id="A0A9W3A227"/>
<dbReference type="Proteomes" id="UP001165740">
    <property type="component" value="Chromosome 4"/>
</dbReference>
<evidence type="ECO:0000313" key="2">
    <source>
        <dbReference type="Proteomes" id="UP001165740"/>
    </source>
</evidence>
<feature type="compositionally biased region" description="Basic and acidic residues" evidence="1">
    <location>
        <begin position="229"/>
        <end position="254"/>
    </location>
</feature>